<dbReference type="Proteomes" id="UP000594638">
    <property type="component" value="Unassembled WGS sequence"/>
</dbReference>
<organism evidence="2 3">
    <name type="scientific">Olea europaea subsp. europaea</name>
    <dbReference type="NCBI Taxonomy" id="158383"/>
    <lineage>
        <taxon>Eukaryota</taxon>
        <taxon>Viridiplantae</taxon>
        <taxon>Streptophyta</taxon>
        <taxon>Embryophyta</taxon>
        <taxon>Tracheophyta</taxon>
        <taxon>Spermatophyta</taxon>
        <taxon>Magnoliopsida</taxon>
        <taxon>eudicotyledons</taxon>
        <taxon>Gunneridae</taxon>
        <taxon>Pentapetalae</taxon>
        <taxon>asterids</taxon>
        <taxon>lamiids</taxon>
        <taxon>Lamiales</taxon>
        <taxon>Oleaceae</taxon>
        <taxon>Oleeae</taxon>
        <taxon>Olea</taxon>
    </lineage>
</organism>
<keyword evidence="1" id="KW-1133">Transmembrane helix</keyword>
<evidence type="ECO:0000313" key="3">
    <source>
        <dbReference type="Proteomes" id="UP000594638"/>
    </source>
</evidence>
<gene>
    <name evidence="2" type="ORF">OLEA9_A100636</name>
</gene>
<comment type="caution">
    <text evidence="2">The sequence shown here is derived from an EMBL/GenBank/DDBJ whole genome shotgun (WGS) entry which is preliminary data.</text>
</comment>
<keyword evidence="1" id="KW-0812">Transmembrane</keyword>
<keyword evidence="3" id="KW-1185">Reference proteome</keyword>
<evidence type="ECO:0000256" key="1">
    <source>
        <dbReference type="SAM" id="Phobius"/>
    </source>
</evidence>
<dbReference type="Gramene" id="OE9A100636T1">
    <property type="protein sequence ID" value="OE9A100636C1"/>
    <property type="gene ID" value="OE9A100636"/>
</dbReference>
<dbReference type="Gene3D" id="2.60.40.1820">
    <property type="match status" value="1"/>
</dbReference>
<dbReference type="AlphaFoldDB" id="A0A8S0U220"/>
<dbReference type="OrthoDB" id="1894389at2759"/>
<dbReference type="PANTHER" id="PTHR31852">
    <property type="entry name" value="LATE EMBRYOGENESIS ABUNDANT (LEA) HYDROXYPROLINE-RICH GLYCOPROTEIN FAMILY"/>
    <property type="match status" value="1"/>
</dbReference>
<dbReference type="EMBL" id="CACTIH010007337">
    <property type="protein sequence ID" value="CAA3010239.1"/>
    <property type="molecule type" value="Genomic_DNA"/>
</dbReference>
<name>A0A8S0U220_OLEEU</name>
<feature type="transmembrane region" description="Helical" evidence="1">
    <location>
        <begin position="44"/>
        <end position="63"/>
    </location>
</feature>
<reference evidence="2 3" key="1">
    <citation type="submission" date="2019-12" db="EMBL/GenBank/DDBJ databases">
        <authorList>
            <person name="Alioto T."/>
            <person name="Alioto T."/>
            <person name="Gomez Garrido J."/>
        </authorList>
    </citation>
    <scope>NUCLEOTIDE SEQUENCE [LARGE SCALE GENOMIC DNA]</scope>
</reference>
<protein>
    <submittedName>
        <fullName evidence="2">Late embryogenesis abundant At1g64065-like</fullName>
    </submittedName>
</protein>
<sequence length="202" mass="22722">MAAEKYQQGYPLAPASVMPRSDEESAAFRSIDEHELKKKKRLRCFAYIAIFAVFQTIIILVFAPTVMRFKTPKVRLGDVSISRANGTDDFRLTARVLVRNRNFGHYKFDDTMATIKSGDATVGEFIIPESRARARSTKRLYIIADINFSSGNNSGFLPLSVEAKLRGKVRLIKVIKRNKSADMNCTMSINMATNSVQDLNCE</sequence>
<accession>A0A8S0U220</accession>
<evidence type="ECO:0000313" key="2">
    <source>
        <dbReference type="EMBL" id="CAA3010239.1"/>
    </source>
</evidence>
<keyword evidence="1" id="KW-0472">Membrane</keyword>
<proteinExistence type="predicted"/>
<dbReference type="InterPro" id="IPR055301">
    <property type="entry name" value="Lea14-like_2"/>
</dbReference>